<dbReference type="Proteomes" id="UP000826656">
    <property type="component" value="Unassembled WGS sequence"/>
</dbReference>
<name>A0ABQ7U7C8_SOLTU</name>
<dbReference type="Pfam" id="PF00560">
    <property type="entry name" value="LRR_1"/>
    <property type="match status" value="3"/>
</dbReference>
<dbReference type="Pfam" id="PF13855">
    <property type="entry name" value="LRR_8"/>
    <property type="match status" value="1"/>
</dbReference>
<comment type="subcellular location">
    <subcellularLocation>
        <location evidence="1">Membrane</location>
        <topology evidence="1">Single-pass type I membrane protein</topology>
    </subcellularLocation>
</comment>
<reference evidence="7 8" key="1">
    <citation type="journal article" date="2021" name="bioRxiv">
        <title>Chromosome-scale and haplotype-resolved genome assembly of a tetraploid potato cultivar.</title>
        <authorList>
            <person name="Sun H."/>
            <person name="Jiao W.-B."/>
            <person name="Krause K."/>
            <person name="Campoy J.A."/>
            <person name="Goel M."/>
            <person name="Folz-Donahue K."/>
            <person name="Kukat C."/>
            <person name="Huettel B."/>
            <person name="Schneeberger K."/>
        </authorList>
    </citation>
    <scope>NUCLEOTIDE SEQUENCE [LARGE SCALE GENOMIC DNA]</scope>
    <source>
        <strain evidence="7">SolTubOtavaFocal</strain>
        <tissue evidence="7">Leaves</tissue>
    </source>
</reference>
<dbReference type="InterPro" id="IPR046956">
    <property type="entry name" value="RLP23-like"/>
</dbReference>
<gene>
    <name evidence="7" type="ORF">KY290_030819</name>
</gene>
<accession>A0ABQ7U7C8</accession>
<evidence type="ECO:0000256" key="4">
    <source>
        <dbReference type="ARBA" id="ARBA00022989"/>
    </source>
</evidence>
<evidence type="ECO:0000313" key="8">
    <source>
        <dbReference type="Proteomes" id="UP000826656"/>
    </source>
</evidence>
<evidence type="ECO:0000256" key="6">
    <source>
        <dbReference type="ARBA" id="ARBA00023180"/>
    </source>
</evidence>
<dbReference type="PANTHER" id="PTHR48063:SF103">
    <property type="entry name" value="LEUCINE-RICH RECEPTOR-LIKE KINASE FAMILY PROTEIN"/>
    <property type="match status" value="1"/>
</dbReference>
<keyword evidence="4" id="KW-1133">Transmembrane helix</keyword>
<evidence type="ECO:0000256" key="5">
    <source>
        <dbReference type="ARBA" id="ARBA00023136"/>
    </source>
</evidence>
<dbReference type="SUPFAM" id="SSF52047">
    <property type="entry name" value="RNI-like"/>
    <property type="match status" value="1"/>
</dbReference>
<protein>
    <submittedName>
        <fullName evidence="7">Uncharacterized protein</fullName>
    </submittedName>
</protein>
<evidence type="ECO:0000256" key="3">
    <source>
        <dbReference type="ARBA" id="ARBA00022729"/>
    </source>
</evidence>
<proteinExistence type="predicted"/>
<organism evidence="7 8">
    <name type="scientific">Solanum tuberosum</name>
    <name type="common">Potato</name>
    <dbReference type="NCBI Taxonomy" id="4113"/>
    <lineage>
        <taxon>Eukaryota</taxon>
        <taxon>Viridiplantae</taxon>
        <taxon>Streptophyta</taxon>
        <taxon>Embryophyta</taxon>
        <taxon>Tracheophyta</taxon>
        <taxon>Spermatophyta</taxon>
        <taxon>Magnoliopsida</taxon>
        <taxon>eudicotyledons</taxon>
        <taxon>Gunneridae</taxon>
        <taxon>Pentapetalae</taxon>
        <taxon>asterids</taxon>
        <taxon>lamiids</taxon>
        <taxon>Solanales</taxon>
        <taxon>Solanaceae</taxon>
        <taxon>Solanoideae</taxon>
        <taxon>Solaneae</taxon>
        <taxon>Solanum</taxon>
    </lineage>
</organism>
<sequence>MEQLSNLERFDAFYNVLKGTITESHFSNLSSLVDLDLSFNLLTLNTSFDWVPPFQLQFIRLPSCNMGPFFPKWLQTQNNYTLLDISLANISDMLPSWFSDFPPELKILNLSYNHISGRVHEFIVSKQDYMIIDLSSNNFSGPLPLVPANIQIFYLHKNHFSGSISSICKNTIGAATSLDLSRNQFSGEVPNCWMNMSNLSVLNLAYNNFSEKVPLSLGSLTNLEALYIRQNNFRGMLPSLSQCQLLQILDLGGNKFTGRIPAWIGTDLLKLRILSLRSNKFDGSIPSLIC</sequence>
<evidence type="ECO:0000313" key="7">
    <source>
        <dbReference type="EMBL" id="KAH0742826.1"/>
    </source>
</evidence>
<keyword evidence="2" id="KW-0812">Transmembrane</keyword>
<evidence type="ECO:0000256" key="2">
    <source>
        <dbReference type="ARBA" id="ARBA00022692"/>
    </source>
</evidence>
<evidence type="ECO:0000256" key="1">
    <source>
        <dbReference type="ARBA" id="ARBA00004479"/>
    </source>
</evidence>
<keyword evidence="8" id="KW-1185">Reference proteome</keyword>
<dbReference type="EMBL" id="JAIVGD010000023">
    <property type="protein sequence ID" value="KAH0742826.1"/>
    <property type="molecule type" value="Genomic_DNA"/>
</dbReference>
<dbReference type="InterPro" id="IPR032675">
    <property type="entry name" value="LRR_dom_sf"/>
</dbReference>
<dbReference type="PANTHER" id="PTHR48063">
    <property type="entry name" value="LRR RECEPTOR-LIKE KINASE"/>
    <property type="match status" value="1"/>
</dbReference>
<dbReference type="InterPro" id="IPR001611">
    <property type="entry name" value="Leu-rich_rpt"/>
</dbReference>
<comment type="caution">
    <text evidence="7">The sequence shown here is derived from an EMBL/GenBank/DDBJ whole genome shotgun (WGS) entry which is preliminary data.</text>
</comment>
<dbReference type="Gene3D" id="3.80.10.10">
    <property type="entry name" value="Ribonuclease Inhibitor"/>
    <property type="match status" value="2"/>
</dbReference>
<keyword evidence="3" id="KW-0732">Signal</keyword>
<keyword evidence="6" id="KW-0325">Glycoprotein</keyword>
<keyword evidence="5" id="KW-0472">Membrane</keyword>